<proteinExistence type="predicted"/>
<dbReference type="AlphaFoldDB" id="A0A6L2NSU1"/>
<feature type="compositionally biased region" description="Basic and acidic residues" evidence="1">
    <location>
        <begin position="294"/>
        <end position="306"/>
    </location>
</feature>
<comment type="caution">
    <text evidence="3">The sequence shown here is derived from an EMBL/GenBank/DDBJ whole genome shotgun (WGS) entry which is preliminary data.</text>
</comment>
<gene>
    <name evidence="3" type="ORF">Tci_060120</name>
</gene>
<dbReference type="Gene3D" id="4.10.60.10">
    <property type="entry name" value="Zinc finger, CCHC-type"/>
    <property type="match status" value="1"/>
</dbReference>
<organism evidence="3">
    <name type="scientific">Tanacetum cinerariifolium</name>
    <name type="common">Dalmatian daisy</name>
    <name type="synonym">Chrysanthemum cinerariifolium</name>
    <dbReference type="NCBI Taxonomy" id="118510"/>
    <lineage>
        <taxon>Eukaryota</taxon>
        <taxon>Viridiplantae</taxon>
        <taxon>Streptophyta</taxon>
        <taxon>Embryophyta</taxon>
        <taxon>Tracheophyta</taxon>
        <taxon>Spermatophyta</taxon>
        <taxon>Magnoliopsida</taxon>
        <taxon>eudicotyledons</taxon>
        <taxon>Gunneridae</taxon>
        <taxon>Pentapetalae</taxon>
        <taxon>asterids</taxon>
        <taxon>campanulids</taxon>
        <taxon>Asterales</taxon>
        <taxon>Asteraceae</taxon>
        <taxon>Asteroideae</taxon>
        <taxon>Anthemideae</taxon>
        <taxon>Anthemidinae</taxon>
        <taxon>Tanacetum</taxon>
    </lineage>
</organism>
<accession>A0A6L2NSU1</accession>
<evidence type="ECO:0000313" key="3">
    <source>
        <dbReference type="EMBL" id="GEU88142.1"/>
    </source>
</evidence>
<evidence type="ECO:0000256" key="1">
    <source>
        <dbReference type="SAM" id="MobiDB-lite"/>
    </source>
</evidence>
<sequence>MVTRFGVRTNRATERLNLHVSLVSPLPTSYRDAFNDPNWKKAITSSDSLLQQIIRSLHQDFAMTDLGSLNYFLDISVTRDSSRLFLSQKKYAIQIIDRVHMDNCNPSQTPIDTESKLRSDGDPVSDLTLYRSLAGSLQYLTFTPSNISYVVHQIMPPKIMTRSASRETAAPRGGRMGGRTGRGGGKTGGRSGDQGDGRIDGQDGQVAQVDDQGRGQGNGRNQNGNAVNDNIQGDVRNVIENNGRKGCTYKEFLACKPKEYDGKGGSYVVELLNPHTRNRFIKKNPEQRGNGGEPSKDKNVRDENKRTRTSNAFAITTNPVKREHGYGHFAKDCRVVPRNVNPINARNPTARAYYECGSTDHIKSACPRNQARGRAFILGAEEARHDPNIMTGIEPSDLGFSYEIEIASRKLVEIDKVINVPLCGRKL</sequence>
<dbReference type="EMBL" id="BKCJ010009684">
    <property type="protein sequence ID" value="GEU88142.1"/>
    <property type="molecule type" value="Genomic_DNA"/>
</dbReference>
<reference evidence="3" key="1">
    <citation type="journal article" date="2019" name="Sci. Rep.">
        <title>Draft genome of Tanacetum cinerariifolium, the natural source of mosquito coil.</title>
        <authorList>
            <person name="Yamashiro T."/>
            <person name="Shiraishi A."/>
            <person name="Satake H."/>
            <person name="Nakayama K."/>
        </authorList>
    </citation>
    <scope>NUCLEOTIDE SEQUENCE</scope>
</reference>
<feature type="domain" description="Reverse transcriptase Ty1/copia-type" evidence="2">
    <location>
        <begin position="44"/>
        <end position="111"/>
    </location>
</feature>
<dbReference type="InterPro" id="IPR013103">
    <property type="entry name" value="RVT_2"/>
</dbReference>
<feature type="region of interest" description="Disordered" evidence="1">
    <location>
        <begin position="278"/>
        <end position="308"/>
    </location>
</feature>
<protein>
    <submittedName>
        <fullName evidence="3">Ribonuclease H-like domain-containing protein</fullName>
    </submittedName>
</protein>
<name>A0A6L2NSU1_TANCI</name>
<feature type="compositionally biased region" description="Gly residues" evidence="1">
    <location>
        <begin position="174"/>
        <end position="192"/>
    </location>
</feature>
<dbReference type="Pfam" id="PF07727">
    <property type="entry name" value="RVT_2"/>
    <property type="match status" value="1"/>
</dbReference>
<evidence type="ECO:0000259" key="2">
    <source>
        <dbReference type="Pfam" id="PF07727"/>
    </source>
</evidence>
<feature type="region of interest" description="Disordered" evidence="1">
    <location>
        <begin position="161"/>
        <end position="234"/>
    </location>
</feature>
<feature type="compositionally biased region" description="Low complexity" evidence="1">
    <location>
        <begin position="219"/>
        <end position="230"/>
    </location>
</feature>